<evidence type="ECO:0000313" key="8">
    <source>
        <dbReference type="Proteomes" id="UP000252023"/>
    </source>
</evidence>
<feature type="active site" description="Nucleophile" evidence="5">
    <location>
        <position position="341"/>
    </location>
</feature>
<dbReference type="GO" id="GO:0008173">
    <property type="term" value="F:RNA methyltransferase activity"/>
    <property type="evidence" value="ECO:0007669"/>
    <property type="project" value="InterPro"/>
</dbReference>
<proteinExistence type="inferred from homology"/>
<dbReference type="PANTHER" id="PTHR22807">
    <property type="entry name" value="NOP2 YEAST -RELATED NOL1/NOP2/FMU SUN DOMAIN-CONTAINING"/>
    <property type="match status" value="1"/>
</dbReference>
<dbReference type="Pfam" id="PF01189">
    <property type="entry name" value="Methyltr_RsmB-F"/>
    <property type="match status" value="1"/>
</dbReference>
<comment type="caution">
    <text evidence="5">Lacks conserved residue(s) required for the propagation of feature annotation.</text>
</comment>
<dbReference type="GO" id="GO:0001510">
    <property type="term" value="P:RNA methylation"/>
    <property type="evidence" value="ECO:0007669"/>
    <property type="project" value="InterPro"/>
</dbReference>
<dbReference type="Pfam" id="PF22458">
    <property type="entry name" value="RsmF-B_ferredox"/>
    <property type="match status" value="1"/>
</dbReference>
<keyword evidence="2 5" id="KW-0808">Transferase</keyword>
<accession>A0A344PMW6</accession>
<evidence type="ECO:0000259" key="6">
    <source>
        <dbReference type="PROSITE" id="PS51686"/>
    </source>
</evidence>
<dbReference type="RefSeq" id="WP_114077038.1">
    <property type="nucleotide sequence ID" value="NZ_CP030918.1"/>
</dbReference>
<dbReference type="GO" id="GO:0003723">
    <property type="term" value="F:RNA binding"/>
    <property type="evidence" value="ECO:0007669"/>
    <property type="project" value="UniProtKB-UniRule"/>
</dbReference>
<dbReference type="InterPro" id="IPR049560">
    <property type="entry name" value="MeTrfase_RsmB-F_NOP2_cat"/>
</dbReference>
<protein>
    <submittedName>
        <fullName evidence="7">RsmB/NOP family class I SAM-dependent RNA methyltransferase</fullName>
    </submittedName>
</protein>
<dbReference type="InterPro" id="IPR023267">
    <property type="entry name" value="RCMT"/>
</dbReference>
<keyword evidence="4 5" id="KW-0694">RNA-binding</keyword>
<dbReference type="EMBL" id="CP030918">
    <property type="protein sequence ID" value="AXC50721.1"/>
    <property type="molecule type" value="Genomic_DNA"/>
</dbReference>
<sequence>MTPSARADAAITILDRILAGAPAEAELLRWSRASRFAGSGDRAAVRDLVFDALRRRRSLAALGGADTGRGLILGALRDSGTDPASVFGAGPHAPRVLTGAETAGGRQPTEVEATDLPDWLLPELQDSLGPRLGAVAAAMRERAPVWLRVNRLRATPDDAITALGADGITVVPHPDWPEALEVAEGNRRIAHSKAYLDGLVELQDLSPQLAVAALGDMSGQQALDFCAGGGGKALALAAAGAARVLAHDANPRRMADLPARASRAGARITLAPPGSTTLDRQFDLVVADVPCSGSGSWRRDPAGRWRLTPDRLAELVKIQAQILDQAALRVRPGGRLAYMTCSQLRRENDDQIAAFCARHPAAHEVLRRHFDPLNASDGFFLSVVTLSDVNAPLTPAS</sequence>
<dbReference type="SUPFAM" id="SSF53335">
    <property type="entry name" value="S-adenosyl-L-methionine-dependent methyltransferases"/>
    <property type="match status" value="1"/>
</dbReference>
<organism evidence="7 8">
    <name type="scientific">Paracoccus suum</name>
    <dbReference type="NCBI Taxonomy" id="2259340"/>
    <lineage>
        <taxon>Bacteria</taxon>
        <taxon>Pseudomonadati</taxon>
        <taxon>Pseudomonadota</taxon>
        <taxon>Alphaproteobacteria</taxon>
        <taxon>Rhodobacterales</taxon>
        <taxon>Paracoccaceae</taxon>
        <taxon>Paracoccus</taxon>
    </lineage>
</organism>
<evidence type="ECO:0000256" key="1">
    <source>
        <dbReference type="ARBA" id="ARBA00022603"/>
    </source>
</evidence>
<dbReference type="InterPro" id="IPR054728">
    <property type="entry name" value="RsmB-like_ferredoxin"/>
</dbReference>
<feature type="domain" description="SAM-dependent MTase RsmB/NOP-type" evidence="6">
    <location>
        <begin position="135"/>
        <end position="397"/>
    </location>
</feature>
<dbReference type="InterPro" id="IPR001678">
    <property type="entry name" value="MeTrfase_RsmB-F_NOP2_dom"/>
</dbReference>
<dbReference type="Proteomes" id="UP000252023">
    <property type="component" value="Chromosome"/>
</dbReference>
<keyword evidence="1 5" id="KW-0489">Methyltransferase</keyword>
<feature type="binding site" evidence="5">
    <location>
        <position position="288"/>
    </location>
    <ligand>
        <name>S-adenosyl-L-methionine</name>
        <dbReference type="ChEBI" id="CHEBI:59789"/>
    </ligand>
</feature>
<evidence type="ECO:0000256" key="3">
    <source>
        <dbReference type="ARBA" id="ARBA00022691"/>
    </source>
</evidence>
<gene>
    <name evidence="7" type="ORF">DRW48_14465</name>
</gene>
<dbReference type="PRINTS" id="PR02008">
    <property type="entry name" value="RCMTFAMILY"/>
</dbReference>
<comment type="similarity">
    <text evidence="5">Belongs to the class I-like SAM-binding methyltransferase superfamily. RsmB/NOP family.</text>
</comment>
<dbReference type="PANTHER" id="PTHR22807:SF53">
    <property type="entry name" value="RIBOSOMAL RNA SMALL SUBUNIT METHYLTRANSFERASE B-RELATED"/>
    <property type="match status" value="1"/>
</dbReference>
<keyword evidence="8" id="KW-1185">Reference proteome</keyword>
<keyword evidence="3 5" id="KW-0949">S-adenosyl-L-methionine</keyword>
<evidence type="ECO:0000313" key="7">
    <source>
        <dbReference type="EMBL" id="AXC50721.1"/>
    </source>
</evidence>
<evidence type="ECO:0000256" key="5">
    <source>
        <dbReference type="PROSITE-ProRule" id="PRU01023"/>
    </source>
</evidence>
<evidence type="ECO:0000256" key="2">
    <source>
        <dbReference type="ARBA" id="ARBA00022679"/>
    </source>
</evidence>
<name>A0A344PMW6_9RHOB</name>
<dbReference type="PROSITE" id="PS51686">
    <property type="entry name" value="SAM_MT_RSMB_NOP"/>
    <property type="match status" value="1"/>
</dbReference>
<dbReference type="Gene3D" id="3.40.50.150">
    <property type="entry name" value="Vaccinia Virus protein VP39"/>
    <property type="match status" value="1"/>
</dbReference>
<reference evidence="8" key="1">
    <citation type="submission" date="2018-07" db="EMBL/GenBank/DDBJ databases">
        <title>Genome sequencing of Paracoccus sp. SC2-6.</title>
        <authorList>
            <person name="Heo J."/>
            <person name="Kim S.-J."/>
            <person name="Kwon S.-W."/>
        </authorList>
    </citation>
    <scope>NUCLEOTIDE SEQUENCE [LARGE SCALE GENOMIC DNA]</scope>
    <source>
        <strain evidence="8">SC2-6</strain>
    </source>
</reference>
<dbReference type="OrthoDB" id="9810297at2"/>
<dbReference type="KEGG" id="pars:DRW48_14465"/>
<dbReference type="AlphaFoldDB" id="A0A344PMW6"/>
<evidence type="ECO:0000256" key="4">
    <source>
        <dbReference type="ARBA" id="ARBA00022884"/>
    </source>
</evidence>
<feature type="binding site" evidence="5">
    <location>
        <position position="248"/>
    </location>
    <ligand>
        <name>S-adenosyl-L-methionine</name>
        <dbReference type="ChEBI" id="CHEBI:59789"/>
    </ligand>
</feature>
<dbReference type="InterPro" id="IPR029063">
    <property type="entry name" value="SAM-dependent_MTases_sf"/>
</dbReference>